<dbReference type="EMBL" id="JACGCM010001311">
    <property type="protein sequence ID" value="KAF6156657.1"/>
    <property type="molecule type" value="Genomic_DNA"/>
</dbReference>
<evidence type="ECO:0000313" key="3">
    <source>
        <dbReference type="Proteomes" id="UP000541444"/>
    </source>
</evidence>
<sequence>MNRACKVYETCLKNVMHGPISGTQQGNLDDAAKTIYEARGKNKWLYKEAYEVLSCHQCWKILQDQYPNTLARNVRMKQTSNSSPEMFIPATPDTPVSSNTDSPVLVTDDETERFGGIKSAKLKEKNRKKTKSSIERQNVLISCLDRMEKNKEEYVVERDKKKEEYISERDKKKEERDSRIIELREKKTKVVVNL</sequence>
<dbReference type="Proteomes" id="UP000541444">
    <property type="component" value="Unassembled WGS sequence"/>
</dbReference>
<feature type="region of interest" description="Disordered" evidence="1">
    <location>
        <begin position="80"/>
        <end position="103"/>
    </location>
</feature>
<evidence type="ECO:0000313" key="2">
    <source>
        <dbReference type="EMBL" id="KAF6156657.1"/>
    </source>
</evidence>
<protein>
    <recommendedName>
        <fullName evidence="4">No apical meristem-associated C-terminal domain-containing protein</fullName>
    </recommendedName>
</protein>
<organism evidence="2 3">
    <name type="scientific">Kingdonia uniflora</name>
    <dbReference type="NCBI Taxonomy" id="39325"/>
    <lineage>
        <taxon>Eukaryota</taxon>
        <taxon>Viridiplantae</taxon>
        <taxon>Streptophyta</taxon>
        <taxon>Embryophyta</taxon>
        <taxon>Tracheophyta</taxon>
        <taxon>Spermatophyta</taxon>
        <taxon>Magnoliopsida</taxon>
        <taxon>Ranunculales</taxon>
        <taxon>Circaeasteraceae</taxon>
        <taxon>Kingdonia</taxon>
    </lineage>
</organism>
<proteinExistence type="predicted"/>
<reference evidence="2 3" key="1">
    <citation type="journal article" date="2020" name="IScience">
        <title>Genome Sequencing of the Endangered Kingdonia uniflora (Circaeasteraceae, Ranunculales) Reveals Potential Mechanisms of Evolutionary Specialization.</title>
        <authorList>
            <person name="Sun Y."/>
            <person name="Deng T."/>
            <person name="Zhang A."/>
            <person name="Moore M.J."/>
            <person name="Landis J.B."/>
            <person name="Lin N."/>
            <person name="Zhang H."/>
            <person name="Zhang X."/>
            <person name="Huang J."/>
            <person name="Zhang X."/>
            <person name="Sun H."/>
            <person name="Wang H."/>
        </authorList>
    </citation>
    <scope>NUCLEOTIDE SEQUENCE [LARGE SCALE GENOMIC DNA]</scope>
    <source>
        <strain evidence="2">TB1705</strain>
        <tissue evidence="2">Leaf</tissue>
    </source>
</reference>
<comment type="caution">
    <text evidence="2">The sequence shown here is derived from an EMBL/GenBank/DDBJ whole genome shotgun (WGS) entry which is preliminary data.</text>
</comment>
<dbReference type="OrthoDB" id="7763131at2759"/>
<evidence type="ECO:0008006" key="4">
    <source>
        <dbReference type="Google" id="ProtNLM"/>
    </source>
</evidence>
<name>A0A7J7MPB6_9MAGN</name>
<evidence type="ECO:0000256" key="1">
    <source>
        <dbReference type="SAM" id="MobiDB-lite"/>
    </source>
</evidence>
<accession>A0A7J7MPB6</accession>
<gene>
    <name evidence="2" type="ORF">GIB67_017793</name>
</gene>
<dbReference type="AlphaFoldDB" id="A0A7J7MPB6"/>
<keyword evidence="3" id="KW-1185">Reference proteome</keyword>